<dbReference type="InterPro" id="IPR020845">
    <property type="entry name" value="AMP-binding_CS"/>
</dbReference>
<dbReference type="PROSITE" id="PS00455">
    <property type="entry name" value="AMP_BINDING"/>
    <property type="match status" value="1"/>
</dbReference>
<dbReference type="STRING" id="199441.BkAM31D_18450"/>
<dbReference type="FunFam" id="3.30.300.30:FF:000008">
    <property type="entry name" value="2,3-dihydroxybenzoate-AMP ligase"/>
    <property type="match status" value="1"/>
</dbReference>
<accession>A0A1X9MG96</accession>
<reference evidence="5 6" key="1">
    <citation type="submission" date="2017-04" db="EMBL/GenBank/DDBJ databases">
        <title>Bacillus krulwichiae AM31D Genome sequencing and assembly.</title>
        <authorList>
            <person name="Krulwich T.A."/>
            <person name="Anastor L."/>
            <person name="Ehrlich R."/>
            <person name="Ehrlich G.D."/>
            <person name="Janto B."/>
        </authorList>
    </citation>
    <scope>NUCLEOTIDE SEQUENCE [LARGE SCALE GENOMIC DNA]</scope>
    <source>
        <strain evidence="5 6">AM31D</strain>
    </source>
</reference>
<dbReference type="Gene3D" id="3.40.50.980">
    <property type="match status" value="2"/>
</dbReference>
<evidence type="ECO:0000256" key="1">
    <source>
        <dbReference type="ARBA" id="ARBA00006432"/>
    </source>
</evidence>
<comment type="similarity">
    <text evidence="1">Belongs to the ATP-dependent AMP-binding enzyme family.</text>
</comment>
<dbReference type="PANTHER" id="PTHR43767">
    <property type="entry name" value="LONG-CHAIN-FATTY-ACID--COA LIGASE"/>
    <property type="match status" value="1"/>
</dbReference>
<dbReference type="Gene3D" id="2.30.38.10">
    <property type="entry name" value="Luciferase, Domain 3"/>
    <property type="match status" value="1"/>
</dbReference>
<keyword evidence="2 5" id="KW-0436">Ligase</keyword>
<evidence type="ECO:0000313" key="6">
    <source>
        <dbReference type="Proteomes" id="UP000193006"/>
    </source>
</evidence>
<dbReference type="InterPro" id="IPR025110">
    <property type="entry name" value="AMP-bd_C"/>
</dbReference>
<feature type="domain" description="AMP-binding enzyme C-terminal" evidence="4">
    <location>
        <begin position="471"/>
        <end position="546"/>
    </location>
</feature>
<dbReference type="FunFam" id="3.40.50.12780:FF:000003">
    <property type="entry name" value="Long-chain-fatty-acid--CoA ligase FadD"/>
    <property type="match status" value="1"/>
</dbReference>
<feature type="domain" description="AMP-dependent synthetase/ligase" evidence="3">
    <location>
        <begin position="36"/>
        <end position="421"/>
    </location>
</feature>
<dbReference type="KEGG" id="bkw:BkAM31D_18450"/>
<dbReference type="InterPro" id="IPR000873">
    <property type="entry name" value="AMP-dep_synth/lig_dom"/>
</dbReference>
<sequence>MLTTVDKIWLDNYPEEVPHSIDYDERCLHDYLKLSTDKYPNNNALHFLGKDITYKELYTEAKQFANQLQTLGVKKGDRVAIMLANCPQGVISYYGALMIGAIVVQTNPLYVERELEHQLVDSGAKVIVCLDLVFPRVEKVRSKTSLEHVIVTSIKDYLPFPKNLLYPFVQKKTSGMKIDIVYSDRTLAFKPFLKAGKTDEVQVGMDPVEDLALLQYTGGTTGPAKGVMLTHQNLVVNTAQCIHWTYKTTPGQEKGLAVLPFFHVYGMTVSMNLGVMNGYTTVILPKFEPKEVLKTIEKHKITLFPGAPTMYVALVNDPNITDHDLSSIKACLSGAAPLPQEVQSKFEKLTGGKLVEGYGLTETSPVAIATPIWGKRKVGSVGVPWPDTEAAIISPETGEQAEIGEVGEMAIRGPQVMKGYWNRPEETAKVFLGDWFLTGDMGYMDEEGYFYIVDRKKDLIIAGGFNIYPREIEEVLYEHDAIQEAVVIGAPDEYRGETVKAFLVLKEGKSLTEKELDQYCRKHLAAYKVPRLYEFRDELPKTLVGKILRRVLLEEEKQKIAEAEKVSNDS</sequence>
<keyword evidence="6" id="KW-1185">Reference proteome</keyword>
<dbReference type="InterPro" id="IPR050237">
    <property type="entry name" value="ATP-dep_AMP-bd_enzyme"/>
</dbReference>
<dbReference type="NCBIfam" id="NF004837">
    <property type="entry name" value="PRK06187.1"/>
    <property type="match status" value="1"/>
</dbReference>
<evidence type="ECO:0000256" key="2">
    <source>
        <dbReference type="ARBA" id="ARBA00022598"/>
    </source>
</evidence>
<protein>
    <submittedName>
        <fullName evidence="5">Long-chain-fatty-acid--CoA ligase</fullName>
        <ecNumber evidence="5">6.2.1.3</ecNumber>
    </submittedName>
</protein>
<dbReference type="Proteomes" id="UP000193006">
    <property type="component" value="Chromosome"/>
</dbReference>
<dbReference type="Pfam" id="PF13193">
    <property type="entry name" value="AMP-binding_C"/>
    <property type="match status" value="1"/>
</dbReference>
<organism evidence="5 6">
    <name type="scientific">Halalkalibacter krulwichiae</name>
    <dbReference type="NCBI Taxonomy" id="199441"/>
    <lineage>
        <taxon>Bacteria</taxon>
        <taxon>Bacillati</taxon>
        <taxon>Bacillota</taxon>
        <taxon>Bacilli</taxon>
        <taxon>Bacillales</taxon>
        <taxon>Bacillaceae</taxon>
        <taxon>Halalkalibacter</taxon>
    </lineage>
</organism>
<dbReference type="SUPFAM" id="SSF56801">
    <property type="entry name" value="Acetyl-CoA synthetase-like"/>
    <property type="match status" value="1"/>
</dbReference>
<gene>
    <name evidence="5" type="primary">fadD_2</name>
    <name evidence="5" type="ORF">BkAM31D_18450</name>
</gene>
<dbReference type="InterPro" id="IPR045851">
    <property type="entry name" value="AMP-bd_C_sf"/>
</dbReference>
<evidence type="ECO:0000259" key="4">
    <source>
        <dbReference type="Pfam" id="PF13193"/>
    </source>
</evidence>
<dbReference type="GO" id="GO:0004467">
    <property type="term" value="F:long-chain fatty acid-CoA ligase activity"/>
    <property type="evidence" value="ECO:0007669"/>
    <property type="project" value="UniProtKB-EC"/>
</dbReference>
<dbReference type="EC" id="6.2.1.3" evidence="5"/>
<dbReference type="Gene3D" id="3.30.300.30">
    <property type="match status" value="1"/>
</dbReference>
<dbReference type="EMBL" id="CP020814">
    <property type="protein sequence ID" value="ARK31664.1"/>
    <property type="molecule type" value="Genomic_DNA"/>
</dbReference>
<dbReference type="Pfam" id="PF00501">
    <property type="entry name" value="AMP-binding"/>
    <property type="match status" value="1"/>
</dbReference>
<dbReference type="AlphaFoldDB" id="A0A1X9MG96"/>
<dbReference type="PANTHER" id="PTHR43767:SF9">
    <property type="entry name" value="LONG-CHAIN-FATTY-ACID--COA LIGASE"/>
    <property type="match status" value="1"/>
</dbReference>
<evidence type="ECO:0000259" key="3">
    <source>
        <dbReference type="Pfam" id="PF00501"/>
    </source>
</evidence>
<evidence type="ECO:0000313" key="5">
    <source>
        <dbReference type="EMBL" id="ARK31664.1"/>
    </source>
</evidence>
<dbReference type="CDD" id="cd05936">
    <property type="entry name" value="FC-FACS_FadD_like"/>
    <property type="match status" value="1"/>
</dbReference>
<name>A0A1X9MG96_9BACI</name>
<proteinExistence type="inferred from homology"/>